<accession>A0ABZ0IW76</accession>
<gene>
    <name evidence="3" type="ORF">RT717_05995</name>
</gene>
<dbReference type="PANTHER" id="PTHR43566">
    <property type="entry name" value="CONSERVED PROTEIN"/>
    <property type="match status" value="1"/>
</dbReference>
<feature type="domain" description="AAA" evidence="1">
    <location>
        <begin position="18"/>
        <end position="135"/>
    </location>
</feature>
<organism evidence="3 4">
    <name type="scientific">Imperialibacter roseus</name>
    <dbReference type="NCBI Taxonomy" id="1324217"/>
    <lineage>
        <taxon>Bacteria</taxon>
        <taxon>Pseudomonadati</taxon>
        <taxon>Bacteroidota</taxon>
        <taxon>Cytophagia</taxon>
        <taxon>Cytophagales</taxon>
        <taxon>Flammeovirgaceae</taxon>
        <taxon>Imperialibacter</taxon>
    </lineage>
</organism>
<keyword evidence="3" id="KW-0067">ATP-binding</keyword>
<dbReference type="Pfam" id="PF13635">
    <property type="entry name" value="DUF4143"/>
    <property type="match status" value="1"/>
</dbReference>
<keyword evidence="3" id="KW-0547">Nucleotide-binding</keyword>
<evidence type="ECO:0000259" key="2">
    <source>
        <dbReference type="Pfam" id="PF13635"/>
    </source>
</evidence>
<keyword evidence="4" id="KW-1185">Reference proteome</keyword>
<evidence type="ECO:0000313" key="3">
    <source>
        <dbReference type="EMBL" id="WOK08185.1"/>
    </source>
</evidence>
<evidence type="ECO:0000259" key="1">
    <source>
        <dbReference type="Pfam" id="PF13173"/>
    </source>
</evidence>
<reference evidence="3 4" key="1">
    <citation type="journal article" date="2023" name="Microbiol. Resour. Announc.">
        <title>Complete Genome Sequence of Imperialibacter roseus strain P4T.</title>
        <authorList>
            <person name="Tizabi D.R."/>
            <person name="Bachvaroff T."/>
            <person name="Hill R.T."/>
        </authorList>
    </citation>
    <scope>NUCLEOTIDE SEQUENCE [LARGE SCALE GENOMIC DNA]</scope>
    <source>
        <strain evidence="3 4">P4T</strain>
    </source>
</reference>
<sequence length="384" mass="43591">MIERLIEKDYLTSLEEFPVTVLIGPRRVGKTTLVKSAFVEAEMIYLDLEKDSDINKLQDPELFFSAHINKTIILDEIQHKPELFPLIRALVDENRRPGRFVVLGSASSALLKQSSESLAGRINYLEMSPLSLMEVKHKVSLDNLWMYGAFPEPALSGKRGFVERWYRSFINTYIQRDLPLYGLPAAPHVTRQLLQMIASMHGGILNYSDLARSIGLTVPTVKTYMMFLENAFLITLLQPWYANVGKRIVKSPKVYMRDTGVLHYLSNISTYDNLIGHIVAGRSWEGFVIHQVLMVLRTDDEVFFYRTQDGAEVDLLVRRNGRWLLAAEIKLTNSPVLTRGSYLAKEDLQVEILHVITPGADNYRIAEGVEVTSLNAILTFLASN</sequence>
<dbReference type="Proteomes" id="UP001302349">
    <property type="component" value="Chromosome"/>
</dbReference>
<dbReference type="EMBL" id="CP136051">
    <property type="protein sequence ID" value="WOK08185.1"/>
    <property type="molecule type" value="Genomic_DNA"/>
</dbReference>
<dbReference type="SUPFAM" id="SSF52540">
    <property type="entry name" value="P-loop containing nucleoside triphosphate hydrolases"/>
    <property type="match status" value="1"/>
</dbReference>
<dbReference type="InterPro" id="IPR041682">
    <property type="entry name" value="AAA_14"/>
</dbReference>
<dbReference type="InterPro" id="IPR025420">
    <property type="entry name" value="DUF4143"/>
</dbReference>
<dbReference type="Pfam" id="PF13173">
    <property type="entry name" value="AAA_14"/>
    <property type="match status" value="1"/>
</dbReference>
<protein>
    <submittedName>
        <fullName evidence="3">ATP-binding protein</fullName>
    </submittedName>
</protein>
<dbReference type="Gene3D" id="3.40.50.300">
    <property type="entry name" value="P-loop containing nucleotide triphosphate hydrolases"/>
    <property type="match status" value="1"/>
</dbReference>
<dbReference type="RefSeq" id="WP_317490830.1">
    <property type="nucleotide sequence ID" value="NZ_CP136051.1"/>
</dbReference>
<feature type="domain" description="DUF4143" evidence="2">
    <location>
        <begin position="175"/>
        <end position="331"/>
    </location>
</feature>
<dbReference type="PANTHER" id="PTHR43566:SF2">
    <property type="entry name" value="DUF4143 DOMAIN-CONTAINING PROTEIN"/>
    <property type="match status" value="1"/>
</dbReference>
<evidence type="ECO:0000313" key="4">
    <source>
        <dbReference type="Proteomes" id="UP001302349"/>
    </source>
</evidence>
<dbReference type="GO" id="GO:0005524">
    <property type="term" value="F:ATP binding"/>
    <property type="evidence" value="ECO:0007669"/>
    <property type="project" value="UniProtKB-KW"/>
</dbReference>
<name>A0ABZ0IW76_9BACT</name>
<dbReference type="InterPro" id="IPR027417">
    <property type="entry name" value="P-loop_NTPase"/>
</dbReference>
<proteinExistence type="predicted"/>